<evidence type="ECO:0000256" key="3">
    <source>
        <dbReference type="ARBA" id="ARBA00012438"/>
    </source>
</evidence>
<comment type="catalytic activity">
    <reaction evidence="1">
        <text>ATP + protein L-histidine = ADP + protein N-phospho-L-histidine.</text>
        <dbReference type="EC" id="2.7.13.3"/>
    </reaction>
</comment>
<evidence type="ECO:0000256" key="2">
    <source>
        <dbReference type="ARBA" id="ARBA00004236"/>
    </source>
</evidence>
<dbReference type="InterPro" id="IPR050428">
    <property type="entry name" value="TCS_sensor_his_kinase"/>
</dbReference>
<evidence type="ECO:0000256" key="8">
    <source>
        <dbReference type="ARBA" id="ARBA00022989"/>
    </source>
</evidence>
<protein>
    <recommendedName>
        <fullName evidence="3">histidine kinase</fullName>
        <ecNumber evidence="3">2.7.13.3</ecNumber>
    </recommendedName>
</protein>
<feature type="transmembrane region" description="Helical" evidence="12">
    <location>
        <begin position="150"/>
        <end position="173"/>
    </location>
</feature>
<dbReference type="InterPro" id="IPR005467">
    <property type="entry name" value="His_kinase_dom"/>
</dbReference>
<reference evidence="15" key="2">
    <citation type="submission" date="2023-01" db="EMBL/GenBank/DDBJ databases">
        <authorList>
            <person name="Sun Q."/>
            <person name="Evtushenko L."/>
        </authorList>
    </citation>
    <scope>NUCLEOTIDE SEQUENCE</scope>
    <source>
        <strain evidence="15">VKM Ac-1401</strain>
    </source>
</reference>
<feature type="domain" description="Histidine kinase" evidence="13">
    <location>
        <begin position="235"/>
        <end position="497"/>
    </location>
</feature>
<evidence type="ECO:0000259" key="14">
    <source>
        <dbReference type="PROSITE" id="PS50885"/>
    </source>
</evidence>
<dbReference type="PROSITE" id="PS50885">
    <property type="entry name" value="HAMP"/>
    <property type="match status" value="1"/>
</dbReference>
<reference evidence="15" key="1">
    <citation type="journal article" date="2014" name="Int. J. Syst. Evol. Microbiol.">
        <title>Complete genome sequence of Corynebacterium casei LMG S-19264T (=DSM 44701T), isolated from a smear-ripened cheese.</title>
        <authorList>
            <consortium name="US DOE Joint Genome Institute (JGI-PGF)"/>
            <person name="Walter F."/>
            <person name="Albersmeier A."/>
            <person name="Kalinowski J."/>
            <person name="Ruckert C."/>
        </authorList>
    </citation>
    <scope>NUCLEOTIDE SEQUENCE</scope>
    <source>
        <strain evidence="15">VKM Ac-1401</strain>
    </source>
</reference>
<dbReference type="CDD" id="cd00082">
    <property type="entry name" value="HisKA"/>
    <property type="match status" value="1"/>
</dbReference>
<dbReference type="Gene3D" id="1.10.287.130">
    <property type="match status" value="1"/>
</dbReference>
<dbReference type="SUPFAM" id="SSF55874">
    <property type="entry name" value="ATPase domain of HSP90 chaperone/DNA topoisomerase II/histidine kinase"/>
    <property type="match status" value="1"/>
</dbReference>
<organism evidence="15 16">
    <name type="scientific">Leifsonia poae</name>
    <dbReference type="NCBI Taxonomy" id="110933"/>
    <lineage>
        <taxon>Bacteria</taxon>
        <taxon>Bacillati</taxon>
        <taxon>Actinomycetota</taxon>
        <taxon>Actinomycetes</taxon>
        <taxon>Micrococcales</taxon>
        <taxon>Microbacteriaceae</taxon>
        <taxon>Leifsonia</taxon>
    </lineage>
</organism>
<evidence type="ECO:0000256" key="11">
    <source>
        <dbReference type="SAM" id="MobiDB-lite"/>
    </source>
</evidence>
<feature type="domain" description="HAMP" evidence="14">
    <location>
        <begin position="174"/>
        <end position="227"/>
    </location>
</feature>
<evidence type="ECO:0000256" key="10">
    <source>
        <dbReference type="ARBA" id="ARBA00023136"/>
    </source>
</evidence>
<comment type="subcellular location">
    <subcellularLocation>
        <location evidence="2">Cell membrane</location>
    </subcellularLocation>
</comment>
<gene>
    <name evidence="15" type="ORF">GCM10017584_16210</name>
</gene>
<name>A0A9W6H9X3_9MICO</name>
<feature type="region of interest" description="Disordered" evidence="11">
    <location>
        <begin position="376"/>
        <end position="402"/>
    </location>
</feature>
<keyword evidence="7" id="KW-0418">Kinase</keyword>
<proteinExistence type="predicted"/>
<dbReference type="InterPro" id="IPR036097">
    <property type="entry name" value="HisK_dim/P_sf"/>
</dbReference>
<evidence type="ECO:0000313" key="15">
    <source>
        <dbReference type="EMBL" id="GLJ76047.1"/>
    </source>
</evidence>
<dbReference type="Pfam" id="PF02518">
    <property type="entry name" value="HATPase_c"/>
    <property type="match status" value="1"/>
</dbReference>
<dbReference type="Pfam" id="PF00512">
    <property type="entry name" value="HisKA"/>
    <property type="match status" value="1"/>
</dbReference>
<dbReference type="Gene3D" id="6.10.340.10">
    <property type="match status" value="1"/>
</dbReference>
<dbReference type="InterPro" id="IPR036890">
    <property type="entry name" value="HATPase_C_sf"/>
</dbReference>
<keyword evidence="9" id="KW-0902">Two-component regulatory system</keyword>
<dbReference type="GO" id="GO:0000155">
    <property type="term" value="F:phosphorelay sensor kinase activity"/>
    <property type="evidence" value="ECO:0007669"/>
    <property type="project" value="InterPro"/>
</dbReference>
<dbReference type="SMART" id="SM00388">
    <property type="entry name" value="HisKA"/>
    <property type="match status" value="1"/>
</dbReference>
<keyword evidence="16" id="KW-1185">Reference proteome</keyword>
<dbReference type="PRINTS" id="PR00344">
    <property type="entry name" value="BCTRLSENSOR"/>
</dbReference>
<dbReference type="AlphaFoldDB" id="A0A9W6H9X3"/>
<dbReference type="SMART" id="SM00387">
    <property type="entry name" value="HATPase_c"/>
    <property type="match status" value="1"/>
</dbReference>
<dbReference type="EMBL" id="BSEN01000006">
    <property type="protein sequence ID" value="GLJ76047.1"/>
    <property type="molecule type" value="Genomic_DNA"/>
</dbReference>
<dbReference type="EC" id="2.7.13.3" evidence="3"/>
<evidence type="ECO:0000256" key="5">
    <source>
        <dbReference type="ARBA" id="ARBA00022679"/>
    </source>
</evidence>
<keyword evidence="4" id="KW-0597">Phosphoprotein</keyword>
<evidence type="ECO:0000313" key="16">
    <source>
        <dbReference type="Proteomes" id="UP001142372"/>
    </source>
</evidence>
<feature type="compositionally biased region" description="Basic and acidic residues" evidence="11">
    <location>
        <begin position="387"/>
        <end position="402"/>
    </location>
</feature>
<dbReference type="Pfam" id="PF00672">
    <property type="entry name" value="HAMP"/>
    <property type="match status" value="1"/>
</dbReference>
<evidence type="ECO:0000256" key="12">
    <source>
        <dbReference type="SAM" id="Phobius"/>
    </source>
</evidence>
<dbReference type="SMART" id="SM00304">
    <property type="entry name" value="HAMP"/>
    <property type="match status" value="1"/>
</dbReference>
<dbReference type="GO" id="GO:0005886">
    <property type="term" value="C:plasma membrane"/>
    <property type="evidence" value="ECO:0007669"/>
    <property type="project" value="UniProtKB-SubCell"/>
</dbReference>
<evidence type="ECO:0000256" key="9">
    <source>
        <dbReference type="ARBA" id="ARBA00023012"/>
    </source>
</evidence>
<dbReference type="InterPro" id="IPR003661">
    <property type="entry name" value="HisK_dim/P_dom"/>
</dbReference>
<accession>A0A9W6H9X3</accession>
<evidence type="ECO:0000256" key="7">
    <source>
        <dbReference type="ARBA" id="ARBA00022777"/>
    </source>
</evidence>
<dbReference type="Proteomes" id="UP001142372">
    <property type="component" value="Unassembled WGS sequence"/>
</dbReference>
<dbReference type="Gene3D" id="3.30.565.10">
    <property type="entry name" value="Histidine kinase-like ATPase, C-terminal domain"/>
    <property type="match status" value="1"/>
</dbReference>
<dbReference type="InterPro" id="IPR003594">
    <property type="entry name" value="HATPase_dom"/>
</dbReference>
<dbReference type="InterPro" id="IPR003660">
    <property type="entry name" value="HAMP_dom"/>
</dbReference>
<dbReference type="RefSeq" id="WP_271176717.1">
    <property type="nucleotide sequence ID" value="NZ_BAAAJO010000005.1"/>
</dbReference>
<comment type="caution">
    <text evidence="15">The sequence shown here is derived from an EMBL/GenBank/DDBJ whole genome shotgun (WGS) entry which is preliminary data.</text>
</comment>
<keyword evidence="6 12" id="KW-0812">Transmembrane</keyword>
<evidence type="ECO:0000256" key="6">
    <source>
        <dbReference type="ARBA" id="ARBA00022692"/>
    </source>
</evidence>
<keyword evidence="10 12" id="KW-0472">Membrane</keyword>
<keyword evidence="5" id="KW-0808">Transferase</keyword>
<evidence type="ECO:0000259" key="13">
    <source>
        <dbReference type="PROSITE" id="PS50109"/>
    </source>
</evidence>
<keyword evidence="8 12" id="KW-1133">Transmembrane helix</keyword>
<dbReference type="PROSITE" id="PS50109">
    <property type="entry name" value="HIS_KIN"/>
    <property type="match status" value="1"/>
</dbReference>
<dbReference type="PANTHER" id="PTHR45436:SF5">
    <property type="entry name" value="SENSOR HISTIDINE KINASE TRCS"/>
    <property type="match status" value="1"/>
</dbReference>
<dbReference type="CDD" id="cd06225">
    <property type="entry name" value="HAMP"/>
    <property type="match status" value="1"/>
</dbReference>
<dbReference type="InterPro" id="IPR004358">
    <property type="entry name" value="Sig_transdc_His_kin-like_C"/>
</dbReference>
<evidence type="ECO:0000256" key="1">
    <source>
        <dbReference type="ARBA" id="ARBA00000085"/>
    </source>
</evidence>
<dbReference type="PANTHER" id="PTHR45436">
    <property type="entry name" value="SENSOR HISTIDINE KINASE YKOH"/>
    <property type="match status" value="1"/>
</dbReference>
<dbReference type="SUPFAM" id="SSF47384">
    <property type="entry name" value="Homodimeric domain of signal transducing histidine kinase"/>
    <property type="match status" value="1"/>
</dbReference>
<evidence type="ECO:0000256" key="4">
    <source>
        <dbReference type="ARBA" id="ARBA00022553"/>
    </source>
</evidence>
<sequence>MKWLRRLSITARITIGSLIVATLFGLVAVEVVRLGVAAILHNATVTLLDNDVAAPAAALKNNPAGPFDLPGGGQELAIVGPGNVMLASTLPEALEDRVSRLVALGDDPKTVQVGDEEYLVLVREVETSAGTIHVIAARNSETTNLILDRLTGALLVGAGILVVGFGAASWLLARTALRPVSRMREQAERIADVSSTGLLPVGPARDELAELATTLNDLIRRLRASADRERQMVSDASHELRTPLAVLRGQLELAELDVGDPDALLTDIRASHATALRLGRLANNLLALSRIEAGPSSGRTDWRTLTDELADAIDRARLIASRSSDDDAHQISIDFDYTPRGRSTADLVVALSPTDVGRILDNLLGNAIRAITEAQEAGAEDAATPEGKAHDGEAHDGEAHDAAADAEGWVTAELTTTATTVVLTVRDSGPGMPEEFIPVALDRFTRAEASRTGHSGGGLGLAIVGALAGSAGGSVALANGDGGATGLVVTVVLPLVGAETGADE</sequence>